<reference evidence="2 3" key="2">
    <citation type="submission" date="2018-10" db="EMBL/GenBank/DDBJ databases">
        <authorList>
            <consortium name="Pathogen Informatics"/>
        </authorList>
    </citation>
    <scope>NUCLEOTIDE SEQUENCE [LARGE SCALE GENOMIC DNA]</scope>
</reference>
<protein>
    <submittedName>
        <fullName evidence="2 4">Uncharacterized protein</fullName>
    </submittedName>
</protein>
<dbReference type="OrthoDB" id="5853103at2759"/>
<dbReference type="WBParaSite" id="EVEC_0000868101-mRNA-1">
    <property type="protein sequence ID" value="EVEC_0000868101-mRNA-1"/>
    <property type="gene ID" value="EVEC_0000868101"/>
</dbReference>
<name>A0A0N4VDJ5_ENTVE</name>
<keyword evidence="1" id="KW-0812">Transmembrane</keyword>
<evidence type="ECO:0000313" key="4">
    <source>
        <dbReference type="WBParaSite" id="EVEC_0000868101-mRNA-1"/>
    </source>
</evidence>
<keyword evidence="1" id="KW-0472">Membrane</keyword>
<proteinExistence type="predicted"/>
<keyword evidence="1" id="KW-1133">Transmembrane helix</keyword>
<organism evidence="4">
    <name type="scientific">Enterobius vermicularis</name>
    <name type="common">Human pinworm</name>
    <dbReference type="NCBI Taxonomy" id="51028"/>
    <lineage>
        <taxon>Eukaryota</taxon>
        <taxon>Metazoa</taxon>
        <taxon>Ecdysozoa</taxon>
        <taxon>Nematoda</taxon>
        <taxon>Chromadorea</taxon>
        <taxon>Rhabditida</taxon>
        <taxon>Spirurina</taxon>
        <taxon>Oxyuridomorpha</taxon>
        <taxon>Oxyuroidea</taxon>
        <taxon>Oxyuridae</taxon>
        <taxon>Enterobius</taxon>
    </lineage>
</organism>
<gene>
    <name evidence="2" type="ORF">EVEC_LOCUS8165</name>
</gene>
<evidence type="ECO:0000256" key="1">
    <source>
        <dbReference type="SAM" id="Phobius"/>
    </source>
</evidence>
<evidence type="ECO:0000313" key="2">
    <source>
        <dbReference type="EMBL" id="VDD93414.1"/>
    </source>
</evidence>
<evidence type="ECO:0000313" key="3">
    <source>
        <dbReference type="Proteomes" id="UP000274131"/>
    </source>
</evidence>
<dbReference type="EMBL" id="UXUI01009294">
    <property type="protein sequence ID" value="VDD93414.1"/>
    <property type="molecule type" value="Genomic_DNA"/>
</dbReference>
<sequence length="202" mass="23835">MKEYVWVIIAVIAILLFVLTCIGIGTFLWRMFRYRPRRVIRVSPTTAKPIQPVQSVESQYSNYANYLNNNDSMYNAMSRKRGEFSPQLTSTLQSEQYAQKENLREFNNRNWAARSAPSSSIDSDEIPKITNLWQKRQSRGFIDRDPPTEESRSDFLDPVDFAKIQEIYSESQVSYERRRPLSNIECTYQEDHRYFYNSDRPG</sequence>
<accession>A0A0N4VDJ5</accession>
<dbReference type="AlphaFoldDB" id="A0A0N4VDJ5"/>
<reference evidence="4" key="1">
    <citation type="submission" date="2017-02" db="UniProtKB">
        <authorList>
            <consortium name="WormBaseParasite"/>
        </authorList>
    </citation>
    <scope>IDENTIFICATION</scope>
</reference>
<keyword evidence="3" id="KW-1185">Reference proteome</keyword>
<feature type="transmembrane region" description="Helical" evidence="1">
    <location>
        <begin position="6"/>
        <end position="29"/>
    </location>
</feature>
<dbReference type="Proteomes" id="UP000274131">
    <property type="component" value="Unassembled WGS sequence"/>
</dbReference>